<protein>
    <submittedName>
        <fullName evidence="1">Uncharacterized protein</fullName>
    </submittedName>
</protein>
<evidence type="ECO:0000313" key="1">
    <source>
        <dbReference type="EMBL" id="QJA93642.1"/>
    </source>
</evidence>
<sequence length="74" mass="9043">MAKVKHLFKGIYQGRHKLFIERCYAYTEKQAYVILCRRLAKRQDVDPWLVMEYFRDHPDDYSVKLEVEFEEVEA</sequence>
<dbReference type="EMBL" id="MT143165">
    <property type="protein sequence ID" value="QJA93642.1"/>
    <property type="molecule type" value="Genomic_DNA"/>
</dbReference>
<organism evidence="1">
    <name type="scientific">viral metagenome</name>
    <dbReference type="NCBI Taxonomy" id="1070528"/>
    <lineage>
        <taxon>unclassified sequences</taxon>
        <taxon>metagenomes</taxon>
        <taxon>organismal metagenomes</taxon>
    </lineage>
</organism>
<dbReference type="AlphaFoldDB" id="A0A6M3LJ93"/>
<accession>A0A6M3LJ93</accession>
<proteinExistence type="predicted"/>
<reference evidence="1" key="1">
    <citation type="submission" date="2020-03" db="EMBL/GenBank/DDBJ databases">
        <title>The deep terrestrial virosphere.</title>
        <authorList>
            <person name="Holmfeldt K."/>
            <person name="Nilsson E."/>
            <person name="Simone D."/>
            <person name="Lopez-Fernandez M."/>
            <person name="Wu X."/>
            <person name="de Brujin I."/>
            <person name="Lundin D."/>
            <person name="Andersson A."/>
            <person name="Bertilsson S."/>
            <person name="Dopson M."/>
        </authorList>
    </citation>
    <scope>NUCLEOTIDE SEQUENCE</scope>
    <source>
        <strain evidence="1">MM415B04169</strain>
    </source>
</reference>
<name>A0A6M3LJ93_9ZZZZ</name>
<gene>
    <name evidence="1" type="ORF">MM415B04169_0011</name>
</gene>